<sequence>MLNGLFILVLLVSPIAAQVAPLNSTFDCTNLNFRAIYTACHAGDYSQCCAVGTDYCSGGCCLGGSVCVGQGTSNEKCCAVSDPTDCGLVWLPDVICEGMDFMSSFACPHGSTCDLFADVRDTPAGSPSQIAQNTATQADSSMAMTSSQAVILTVQVTSFWWSPRL</sequence>
<dbReference type="OrthoDB" id="5088157at2759"/>
<dbReference type="AlphaFoldDB" id="A0A0C3H3Z9"/>
<proteinExistence type="predicted"/>
<organism evidence="2 3">
    <name type="scientific">Oidiodendron maius (strain Zn)</name>
    <dbReference type="NCBI Taxonomy" id="913774"/>
    <lineage>
        <taxon>Eukaryota</taxon>
        <taxon>Fungi</taxon>
        <taxon>Dikarya</taxon>
        <taxon>Ascomycota</taxon>
        <taxon>Pezizomycotina</taxon>
        <taxon>Leotiomycetes</taxon>
        <taxon>Leotiomycetes incertae sedis</taxon>
        <taxon>Myxotrichaceae</taxon>
        <taxon>Oidiodendron</taxon>
    </lineage>
</organism>
<keyword evidence="1" id="KW-0732">Signal</keyword>
<reference evidence="2 3" key="1">
    <citation type="submission" date="2014-04" db="EMBL/GenBank/DDBJ databases">
        <authorList>
            <consortium name="DOE Joint Genome Institute"/>
            <person name="Kuo A."/>
            <person name="Martino E."/>
            <person name="Perotto S."/>
            <person name="Kohler A."/>
            <person name="Nagy L.G."/>
            <person name="Floudas D."/>
            <person name="Copeland A."/>
            <person name="Barry K.W."/>
            <person name="Cichocki N."/>
            <person name="Veneault-Fourrey C."/>
            <person name="LaButti K."/>
            <person name="Lindquist E.A."/>
            <person name="Lipzen A."/>
            <person name="Lundell T."/>
            <person name="Morin E."/>
            <person name="Murat C."/>
            <person name="Sun H."/>
            <person name="Tunlid A."/>
            <person name="Henrissat B."/>
            <person name="Grigoriev I.V."/>
            <person name="Hibbett D.S."/>
            <person name="Martin F."/>
            <person name="Nordberg H.P."/>
            <person name="Cantor M.N."/>
            <person name="Hua S.X."/>
        </authorList>
    </citation>
    <scope>NUCLEOTIDE SEQUENCE [LARGE SCALE GENOMIC DNA]</scope>
    <source>
        <strain evidence="2 3">Zn</strain>
    </source>
</reference>
<dbReference type="EMBL" id="KN832882">
    <property type="protein sequence ID" value="KIM97176.1"/>
    <property type="molecule type" value="Genomic_DNA"/>
</dbReference>
<evidence type="ECO:0000256" key="1">
    <source>
        <dbReference type="SAM" id="SignalP"/>
    </source>
</evidence>
<reference evidence="3" key="2">
    <citation type="submission" date="2015-01" db="EMBL/GenBank/DDBJ databases">
        <title>Evolutionary Origins and Diversification of the Mycorrhizal Mutualists.</title>
        <authorList>
            <consortium name="DOE Joint Genome Institute"/>
            <consortium name="Mycorrhizal Genomics Consortium"/>
            <person name="Kohler A."/>
            <person name="Kuo A."/>
            <person name="Nagy L.G."/>
            <person name="Floudas D."/>
            <person name="Copeland A."/>
            <person name="Barry K.W."/>
            <person name="Cichocki N."/>
            <person name="Veneault-Fourrey C."/>
            <person name="LaButti K."/>
            <person name="Lindquist E.A."/>
            <person name="Lipzen A."/>
            <person name="Lundell T."/>
            <person name="Morin E."/>
            <person name="Murat C."/>
            <person name="Riley R."/>
            <person name="Ohm R."/>
            <person name="Sun H."/>
            <person name="Tunlid A."/>
            <person name="Henrissat B."/>
            <person name="Grigoriev I.V."/>
            <person name="Hibbett D.S."/>
            <person name="Martin F."/>
        </authorList>
    </citation>
    <scope>NUCLEOTIDE SEQUENCE [LARGE SCALE GENOMIC DNA]</scope>
    <source>
        <strain evidence="3">Zn</strain>
    </source>
</reference>
<gene>
    <name evidence="2" type="ORF">OIDMADRAFT_32205</name>
</gene>
<evidence type="ECO:0000313" key="2">
    <source>
        <dbReference type="EMBL" id="KIM97176.1"/>
    </source>
</evidence>
<dbReference type="InParanoid" id="A0A0C3H3Z9"/>
<accession>A0A0C3H3Z9</accession>
<name>A0A0C3H3Z9_OIDMZ</name>
<evidence type="ECO:0000313" key="3">
    <source>
        <dbReference type="Proteomes" id="UP000054321"/>
    </source>
</evidence>
<feature type="chain" id="PRO_5002165160" description="Granulins domain-containing protein" evidence="1">
    <location>
        <begin position="18"/>
        <end position="165"/>
    </location>
</feature>
<protein>
    <recommendedName>
        <fullName evidence="4">Granulins domain-containing protein</fullName>
    </recommendedName>
</protein>
<dbReference type="Proteomes" id="UP000054321">
    <property type="component" value="Unassembled WGS sequence"/>
</dbReference>
<evidence type="ECO:0008006" key="4">
    <source>
        <dbReference type="Google" id="ProtNLM"/>
    </source>
</evidence>
<feature type="signal peptide" evidence="1">
    <location>
        <begin position="1"/>
        <end position="17"/>
    </location>
</feature>
<keyword evidence="3" id="KW-1185">Reference proteome</keyword>
<dbReference type="HOGENOM" id="CLU_1611289_0_0_1"/>